<feature type="non-terminal residue" evidence="12">
    <location>
        <position position="1"/>
    </location>
</feature>
<dbReference type="InterPro" id="IPR029058">
    <property type="entry name" value="AB_hydrolase_fold"/>
</dbReference>
<evidence type="ECO:0000256" key="3">
    <source>
        <dbReference type="ARBA" id="ARBA00022651"/>
    </source>
</evidence>
<protein>
    <recommendedName>
        <fullName evidence="10">Carboxylic ester hydrolase</fullName>
        <ecNumber evidence="10">3.1.1.-</ecNumber>
    </recommendedName>
</protein>
<feature type="compositionally biased region" description="Polar residues" evidence="11">
    <location>
        <begin position="490"/>
        <end position="499"/>
    </location>
</feature>
<evidence type="ECO:0000313" key="12">
    <source>
        <dbReference type="EMBL" id="KAK8040587.1"/>
    </source>
</evidence>
<evidence type="ECO:0000256" key="11">
    <source>
        <dbReference type="SAM" id="MobiDB-lite"/>
    </source>
</evidence>
<evidence type="ECO:0000256" key="10">
    <source>
        <dbReference type="RuleBase" id="RU361238"/>
    </source>
</evidence>
<dbReference type="SUPFAM" id="SSF53474">
    <property type="entry name" value="alpha/beta-Hydrolases"/>
    <property type="match status" value="1"/>
</dbReference>
<dbReference type="EMBL" id="JAQQWI010000001">
    <property type="protein sequence ID" value="KAK8040587.1"/>
    <property type="molecule type" value="Genomic_DNA"/>
</dbReference>
<name>A0ABR1T1X6_9PEZI</name>
<evidence type="ECO:0000256" key="6">
    <source>
        <dbReference type="ARBA" id="ARBA00022801"/>
    </source>
</evidence>
<keyword evidence="5 10" id="KW-0732">Signal</keyword>
<keyword evidence="3" id="KW-0624">Polysaccharide degradation</keyword>
<dbReference type="InterPro" id="IPR011118">
    <property type="entry name" value="Tannase/feruloyl_esterase"/>
</dbReference>
<keyword evidence="2" id="KW-0719">Serine esterase</keyword>
<dbReference type="PANTHER" id="PTHR33938:SF15">
    <property type="entry name" value="FERULOYL ESTERASE B-RELATED"/>
    <property type="match status" value="1"/>
</dbReference>
<dbReference type="Proteomes" id="UP001396898">
    <property type="component" value="Unassembled WGS sequence"/>
</dbReference>
<evidence type="ECO:0000256" key="1">
    <source>
        <dbReference type="ARBA" id="ARBA00006249"/>
    </source>
</evidence>
<keyword evidence="4" id="KW-0479">Metal-binding</keyword>
<feature type="signal peptide" evidence="10">
    <location>
        <begin position="1"/>
        <end position="22"/>
    </location>
</feature>
<evidence type="ECO:0000313" key="13">
    <source>
        <dbReference type="Proteomes" id="UP001396898"/>
    </source>
</evidence>
<keyword evidence="6 10" id="KW-0378">Hydrolase</keyword>
<keyword evidence="7" id="KW-0106">Calcium</keyword>
<keyword evidence="3" id="KW-0858">Xylan degradation</keyword>
<keyword evidence="13" id="KW-1185">Reference proteome</keyword>
<dbReference type="Pfam" id="PF07519">
    <property type="entry name" value="Tannase"/>
    <property type="match status" value="1"/>
</dbReference>
<evidence type="ECO:0000256" key="8">
    <source>
        <dbReference type="ARBA" id="ARBA00023157"/>
    </source>
</evidence>
<feature type="chain" id="PRO_5044964511" description="Carboxylic ester hydrolase" evidence="10">
    <location>
        <begin position="23"/>
        <end position="530"/>
    </location>
</feature>
<dbReference type="Gene3D" id="3.40.50.1820">
    <property type="entry name" value="alpha/beta hydrolase"/>
    <property type="match status" value="1"/>
</dbReference>
<keyword evidence="8" id="KW-1015">Disulfide bond</keyword>
<organism evidence="12 13">
    <name type="scientific">Apiospora marii</name>
    <dbReference type="NCBI Taxonomy" id="335849"/>
    <lineage>
        <taxon>Eukaryota</taxon>
        <taxon>Fungi</taxon>
        <taxon>Dikarya</taxon>
        <taxon>Ascomycota</taxon>
        <taxon>Pezizomycotina</taxon>
        <taxon>Sordariomycetes</taxon>
        <taxon>Xylariomycetidae</taxon>
        <taxon>Amphisphaeriales</taxon>
        <taxon>Apiosporaceae</taxon>
        <taxon>Apiospora</taxon>
    </lineage>
</organism>
<evidence type="ECO:0000256" key="5">
    <source>
        <dbReference type="ARBA" id="ARBA00022729"/>
    </source>
</evidence>
<accession>A0ABR1T1X6</accession>
<dbReference type="EC" id="3.1.1.-" evidence="10"/>
<comment type="caution">
    <text evidence="12">The sequence shown here is derived from an EMBL/GenBank/DDBJ whole genome shotgun (WGS) entry which is preliminary data.</text>
</comment>
<sequence length="530" mass="57217">PVELGMLSTLALFATWQTLTIAASFNRPWDVSDCSQFAGSAKPALDNGSRVLNATYYAAGGLNITNVSNSKPLCRIFGETDYANNNTVLFQLWLPASADYSNRFLVVGNGGMAGTIDEAALMKNLNEGYAVAGGDGGHRASDNNGGSGEPGVHLPYMHDQAQVRAWIHNSIALFTPVARSLAEQFYQEPAKHIYYVGCSTGGAQGFALAQYHPGLFDGIIAGCPGNWYSHLALSFLWNSQKTQGHTADTRNDQGSSYLPQSALDLITKSALAQCDAMDGVEDGVIENPLLCDFDFNSLACDSSDTDPTGCLTEAQLAAARNIYAGPVDSHTKASLYPGFSLGSETQWAMQEGELANAFTIPILQNMVFDNLTYDSGNFDWGSDVDLLDERVGTYIDEISPDLSAFQKAGGKMIVMQSWADPYNAALWPIQHLKQLEEASGGNVGDWFRLFMVPGGGHCGPASNYPQVPGNWHSLEAMTEWVESKVLPEEMTSSNPTDNSSRTRKLCPWPKTAKYTGGNTDEWTSYECGSA</sequence>
<gene>
    <name evidence="12" type="ORF">PG991_000375</name>
</gene>
<feature type="region of interest" description="Disordered" evidence="11">
    <location>
        <begin position="488"/>
        <end position="510"/>
    </location>
</feature>
<evidence type="ECO:0000256" key="7">
    <source>
        <dbReference type="ARBA" id="ARBA00022837"/>
    </source>
</evidence>
<evidence type="ECO:0000256" key="4">
    <source>
        <dbReference type="ARBA" id="ARBA00022723"/>
    </source>
</evidence>
<comment type="catalytic activity">
    <reaction evidence="9">
        <text>feruloyl-polysaccharide + H2O = ferulate + polysaccharide.</text>
        <dbReference type="EC" id="3.1.1.73"/>
    </reaction>
</comment>
<proteinExistence type="inferred from homology"/>
<reference evidence="12 13" key="1">
    <citation type="submission" date="2023-01" db="EMBL/GenBank/DDBJ databases">
        <title>Analysis of 21 Apiospora genomes using comparative genomics revels a genus with tremendous synthesis potential of carbohydrate active enzymes and secondary metabolites.</title>
        <authorList>
            <person name="Sorensen T."/>
        </authorList>
    </citation>
    <scope>NUCLEOTIDE SEQUENCE [LARGE SCALE GENOMIC DNA]</scope>
    <source>
        <strain evidence="12 13">CBS 20057</strain>
    </source>
</reference>
<evidence type="ECO:0000256" key="2">
    <source>
        <dbReference type="ARBA" id="ARBA00022487"/>
    </source>
</evidence>
<keyword evidence="3" id="KW-0119">Carbohydrate metabolism</keyword>
<comment type="similarity">
    <text evidence="1 10">Belongs to the tannase family.</text>
</comment>
<evidence type="ECO:0000256" key="9">
    <source>
        <dbReference type="ARBA" id="ARBA00034075"/>
    </source>
</evidence>
<dbReference type="PANTHER" id="PTHR33938">
    <property type="entry name" value="FERULOYL ESTERASE B-RELATED"/>
    <property type="match status" value="1"/>
</dbReference>